<keyword evidence="2" id="KW-1015">Disulfide bond</keyword>
<dbReference type="PROSITE" id="PS00639">
    <property type="entry name" value="THIOL_PROTEASE_HIS"/>
    <property type="match status" value="1"/>
</dbReference>
<dbReference type="InterPro" id="IPR039417">
    <property type="entry name" value="Peptidase_C1A_papain-like"/>
</dbReference>
<evidence type="ECO:0000256" key="1">
    <source>
        <dbReference type="ARBA" id="ARBA00008455"/>
    </source>
</evidence>
<dbReference type="InterPro" id="IPR025661">
    <property type="entry name" value="Pept_asp_AS"/>
</dbReference>
<dbReference type="EMBL" id="JADFTS010000002">
    <property type="protein sequence ID" value="KAF9619244.1"/>
    <property type="molecule type" value="Genomic_DNA"/>
</dbReference>
<comment type="similarity">
    <text evidence="1">Belongs to the peptidase C1 family.</text>
</comment>
<dbReference type="Pfam" id="PF00112">
    <property type="entry name" value="Peptidase_C1"/>
    <property type="match status" value="1"/>
</dbReference>
<feature type="signal peptide" evidence="3">
    <location>
        <begin position="1"/>
        <end position="23"/>
    </location>
</feature>
<evidence type="ECO:0000256" key="3">
    <source>
        <dbReference type="SAM" id="SignalP"/>
    </source>
</evidence>
<feature type="chain" id="PRO_5032558085" evidence="3">
    <location>
        <begin position="24"/>
        <end position="382"/>
    </location>
</feature>
<evidence type="ECO:0000256" key="2">
    <source>
        <dbReference type="ARBA" id="ARBA00023157"/>
    </source>
</evidence>
<dbReference type="InterPro" id="IPR013128">
    <property type="entry name" value="Peptidase_C1A"/>
</dbReference>
<dbReference type="InterPro" id="IPR000668">
    <property type="entry name" value="Peptidase_C1A_C"/>
</dbReference>
<dbReference type="SMART" id="SM00848">
    <property type="entry name" value="Inhibitor_I29"/>
    <property type="match status" value="2"/>
</dbReference>
<name>A0A835IL77_9MAGN</name>
<organism evidence="6 7">
    <name type="scientific">Coptis chinensis</name>
    <dbReference type="NCBI Taxonomy" id="261450"/>
    <lineage>
        <taxon>Eukaryota</taxon>
        <taxon>Viridiplantae</taxon>
        <taxon>Streptophyta</taxon>
        <taxon>Embryophyta</taxon>
        <taxon>Tracheophyta</taxon>
        <taxon>Spermatophyta</taxon>
        <taxon>Magnoliopsida</taxon>
        <taxon>Ranunculales</taxon>
        <taxon>Ranunculaceae</taxon>
        <taxon>Coptidoideae</taxon>
        <taxon>Coptis</taxon>
    </lineage>
</organism>
<dbReference type="Pfam" id="PF08246">
    <property type="entry name" value="Inhibitor_I29"/>
    <property type="match status" value="1"/>
</dbReference>
<dbReference type="CDD" id="cd02248">
    <property type="entry name" value="Peptidase_C1A"/>
    <property type="match status" value="1"/>
</dbReference>
<protein>
    <submittedName>
        <fullName evidence="6">Uncharacterized protein</fullName>
    </submittedName>
</protein>
<keyword evidence="7" id="KW-1185">Reference proteome</keyword>
<dbReference type="Gene3D" id="1.10.287.2250">
    <property type="match status" value="1"/>
</dbReference>
<evidence type="ECO:0000313" key="7">
    <source>
        <dbReference type="Proteomes" id="UP000631114"/>
    </source>
</evidence>
<dbReference type="GO" id="GO:0006508">
    <property type="term" value="P:proteolysis"/>
    <property type="evidence" value="ECO:0007669"/>
    <property type="project" value="InterPro"/>
</dbReference>
<dbReference type="InterPro" id="IPR013201">
    <property type="entry name" value="Prot_inhib_I29"/>
</dbReference>
<evidence type="ECO:0000259" key="4">
    <source>
        <dbReference type="SMART" id="SM00645"/>
    </source>
</evidence>
<dbReference type="PROSITE" id="PS00640">
    <property type="entry name" value="THIOL_PROTEASE_ASN"/>
    <property type="match status" value="1"/>
</dbReference>
<dbReference type="OrthoDB" id="10253408at2759"/>
<reference evidence="6 7" key="1">
    <citation type="submission" date="2020-10" db="EMBL/GenBank/DDBJ databases">
        <title>The Coptis chinensis genome and diversification of protoberbering-type alkaloids.</title>
        <authorList>
            <person name="Wang B."/>
            <person name="Shu S."/>
            <person name="Song C."/>
            <person name="Liu Y."/>
        </authorList>
    </citation>
    <scope>NUCLEOTIDE SEQUENCE [LARGE SCALE GENOMIC DNA]</scope>
    <source>
        <strain evidence="6">HL-2020</strain>
        <tissue evidence="6">Leaf</tissue>
    </source>
</reference>
<keyword evidence="3" id="KW-0732">Signal</keyword>
<evidence type="ECO:0000259" key="5">
    <source>
        <dbReference type="SMART" id="SM00848"/>
    </source>
</evidence>
<dbReference type="InterPro" id="IPR038765">
    <property type="entry name" value="Papain-like_cys_pep_sf"/>
</dbReference>
<feature type="domain" description="Cathepsin propeptide inhibitor" evidence="5">
    <location>
        <begin position="303"/>
        <end position="335"/>
    </location>
</feature>
<proteinExistence type="inferred from homology"/>
<dbReference type="PANTHER" id="PTHR12411">
    <property type="entry name" value="CYSTEINE PROTEASE FAMILY C1-RELATED"/>
    <property type="match status" value="1"/>
</dbReference>
<gene>
    <name evidence="6" type="ORF">IFM89_005798</name>
</gene>
<dbReference type="SUPFAM" id="SSF54001">
    <property type="entry name" value="Cysteine proteinases"/>
    <property type="match status" value="2"/>
</dbReference>
<dbReference type="SMART" id="SM00645">
    <property type="entry name" value="Pept_C1"/>
    <property type="match status" value="1"/>
</dbReference>
<feature type="domain" description="Peptidase C1A papain C-terminal" evidence="4">
    <location>
        <begin position="82"/>
        <end position="274"/>
    </location>
</feature>
<sequence>MSSFSYILLYLIVLINLSFCSLATDQLFNTWCDQHGKRYSSEKEKLFRQSVFEDNLAYVIQHNSLKFFTYTLALNDFADLTHQEFKDSWLGLKIPALDGASWAFSAVGAIEGIHKIVTGSLVSLSEQELLDCEKSFNSGCSGGLTDTAFQWTIESQGIGTKEDYPYQAGERACNKKSKRNVVTIDGYRSVPRNDEEQLLEAVASQPGIFSGPCSTSLNHAVLIVGYGSVNGVDYWIVKNSWGTNWGINGYMQIQRDSGYPEGVCGINILASYPIKTGSEETPSPDRKMVYAVTTINIVAQKEITAYQIIEYATSMKNFTYTLALNDFADLTHKEFKASWLGLKIPALHVQASPSSSVSLGGSRNVGKLPSCIDWRKKGAVSL</sequence>
<comment type="caution">
    <text evidence="6">The sequence shown here is derived from an EMBL/GenBank/DDBJ whole genome shotgun (WGS) entry which is preliminary data.</text>
</comment>
<evidence type="ECO:0000313" key="6">
    <source>
        <dbReference type="EMBL" id="KAF9619244.1"/>
    </source>
</evidence>
<feature type="domain" description="Cathepsin propeptide inhibitor" evidence="5">
    <location>
        <begin position="28"/>
        <end position="85"/>
    </location>
</feature>
<dbReference type="GO" id="GO:0008234">
    <property type="term" value="F:cysteine-type peptidase activity"/>
    <property type="evidence" value="ECO:0007669"/>
    <property type="project" value="InterPro"/>
</dbReference>
<dbReference type="AlphaFoldDB" id="A0A835IL77"/>
<dbReference type="Proteomes" id="UP000631114">
    <property type="component" value="Unassembled WGS sequence"/>
</dbReference>
<accession>A0A835IL77</accession>
<dbReference type="PRINTS" id="PR00705">
    <property type="entry name" value="PAPAIN"/>
</dbReference>
<dbReference type="InterPro" id="IPR025660">
    <property type="entry name" value="Pept_his_AS"/>
</dbReference>
<dbReference type="Gene3D" id="3.90.70.10">
    <property type="entry name" value="Cysteine proteinases"/>
    <property type="match status" value="2"/>
</dbReference>